<feature type="region of interest" description="Disordered" evidence="5">
    <location>
        <begin position="783"/>
        <end position="805"/>
    </location>
</feature>
<accession>A0A218YYK4</accession>
<dbReference type="GO" id="GO:0016020">
    <property type="term" value="C:membrane"/>
    <property type="evidence" value="ECO:0007669"/>
    <property type="project" value="UniProtKB-SubCell"/>
</dbReference>
<dbReference type="PANTHER" id="PTHR39469:SF1">
    <property type="entry name" value="DUF4203 DOMAIN-CONTAINING PROTEIN"/>
    <property type="match status" value="1"/>
</dbReference>
<feature type="transmembrane region" description="Helical" evidence="6">
    <location>
        <begin position="159"/>
        <end position="177"/>
    </location>
</feature>
<feature type="region of interest" description="Disordered" evidence="5">
    <location>
        <begin position="894"/>
        <end position="919"/>
    </location>
</feature>
<evidence type="ECO:0000256" key="3">
    <source>
        <dbReference type="ARBA" id="ARBA00022989"/>
    </source>
</evidence>
<feature type="transmembrane region" description="Helical" evidence="6">
    <location>
        <begin position="130"/>
        <end position="147"/>
    </location>
</feature>
<feature type="region of interest" description="Disordered" evidence="5">
    <location>
        <begin position="474"/>
        <end position="510"/>
    </location>
</feature>
<proteinExistence type="predicted"/>
<gene>
    <name evidence="8" type="ORF">B2J93_8429</name>
</gene>
<organism evidence="8 9">
    <name type="scientific">Diplocarpon coronariae</name>
    <dbReference type="NCBI Taxonomy" id="2795749"/>
    <lineage>
        <taxon>Eukaryota</taxon>
        <taxon>Fungi</taxon>
        <taxon>Dikarya</taxon>
        <taxon>Ascomycota</taxon>
        <taxon>Pezizomycotina</taxon>
        <taxon>Leotiomycetes</taxon>
        <taxon>Helotiales</taxon>
        <taxon>Drepanopezizaceae</taxon>
        <taxon>Diplocarpon</taxon>
    </lineage>
</organism>
<evidence type="ECO:0000313" key="8">
    <source>
        <dbReference type="EMBL" id="OWP00738.1"/>
    </source>
</evidence>
<feature type="transmembrane region" description="Helical" evidence="6">
    <location>
        <begin position="104"/>
        <end position="124"/>
    </location>
</feature>
<feature type="compositionally biased region" description="Polar residues" evidence="5">
    <location>
        <begin position="478"/>
        <end position="489"/>
    </location>
</feature>
<sequence>MSAAESATDTMSNINGAASTPSINLSTYNSTLTPSKLPITPRVTPALGIAGVILILSGIVYTFVGLKNKLLHISLSAAYLSSLAVTVLIIYVMNPPISDTIQGAYLVAIVITGIILGGACAIFSEMTEGLGCLLGGYCVSMWLLVLKPGGLLATTSGKSIFIAALTVAAFASSLSQYTRPYGLISGVSFAGATAVVLGIDCFSRAGLKEFWAYVWNLNDNLFPIGATSYPVTRGMKVEIVAIIILFLAGMVSQTKLWKVTKERREARALGILQIKRTMEQEEESVGRRIEYATAEDRKHWEATYCDSERVKSSELASRDSGVGDMESKQELRSDVQSVRRSDNHIETAELPSPTSKTGPGLVMSSKGQTGSITIRVAPDMEPSQILHENRILIEQSTNSDNRDSSQNSVLSRPEEEKIWFIGADGHERRPSQRDCKRNSLGLEIIPFPFRIPKDGIASNRSSVATCADDVEGVDKRNSQNLPATSQSIRKLSGRSARSHRSSQNSISEEGVRTEDLVISRAIADDRASSLAATVDGLSDIDDLESIKSSFDNGPDSTEVASRDLKSHTLDPTSVLSTATDKLNMKYANVLTPTIGQPLISHTGPDPSAVIIYSNDAGEGMPQVVSAVATKPASITKDRLPPQVSKVVMFYRTNEWAKHLSSAYAPENEDLNLSEHPYGNEKMKEIVAPVNIKELQQTAETGSCPASIAASQMSNCGPNFSSSSSSLSNETPAGVVRLDASSTYQSHENDLSCISSQASQSQLLPRRLRSSSIPLIPQQIVESPLEDSPSFSPTIQSTGKHPSPNFSLGASTLMGKRDSILRSKPFYISSTSYLASIPKSPRPSSHAGSSAGSVCKYPNINAIILDDDSMSLSARRQMIRQSSLNKPERIFQQAPLSYDSYQPKRQSSAPQLNLRQRQQQMASWRASIQQDLQAQAVPKTAIERSRSVLWHERQQEEQKRMVERNKRGERDSKFDEMMRRGDMLNAHREVLRKMQANANKHA</sequence>
<keyword evidence="3 6" id="KW-1133">Transmembrane helix</keyword>
<dbReference type="AlphaFoldDB" id="A0A218YYK4"/>
<reference evidence="8 9" key="1">
    <citation type="submission" date="2017-04" db="EMBL/GenBank/DDBJ databases">
        <title>Draft genome sequence of Marssonina coronaria NL1: causal agent of apple blotch.</title>
        <authorList>
            <person name="Cheng Q."/>
        </authorList>
    </citation>
    <scope>NUCLEOTIDE SEQUENCE [LARGE SCALE GENOMIC DNA]</scope>
    <source>
        <strain evidence="8 9">NL1</strain>
    </source>
</reference>
<feature type="transmembrane region" description="Helical" evidence="6">
    <location>
        <begin position="70"/>
        <end position="92"/>
    </location>
</feature>
<feature type="compositionally biased region" description="Polar residues" evidence="5">
    <location>
        <begin position="788"/>
        <end position="805"/>
    </location>
</feature>
<protein>
    <recommendedName>
        <fullName evidence="7">TM7S3/TM198-like domain-containing protein</fullName>
    </recommendedName>
</protein>
<feature type="transmembrane region" description="Helical" evidence="6">
    <location>
        <begin position="46"/>
        <end position="64"/>
    </location>
</feature>
<keyword evidence="2 6" id="KW-0812">Transmembrane</keyword>
<comment type="caution">
    <text evidence="8">The sequence shown here is derived from an EMBL/GenBank/DDBJ whole genome shotgun (WGS) entry which is preliminary data.</text>
</comment>
<keyword evidence="9" id="KW-1185">Reference proteome</keyword>
<dbReference type="InterPro" id="IPR025256">
    <property type="entry name" value="TM7S3/TM198-like_dom"/>
</dbReference>
<feature type="region of interest" description="Disordered" evidence="5">
    <location>
        <begin position="947"/>
        <end position="978"/>
    </location>
</feature>
<keyword evidence="4 6" id="KW-0472">Membrane</keyword>
<dbReference type="OrthoDB" id="102260at2759"/>
<dbReference type="PANTHER" id="PTHR39469">
    <property type="entry name" value="CHROMOSOME 1, WHOLE GENOME SHOTGUN SEQUENCE"/>
    <property type="match status" value="1"/>
</dbReference>
<evidence type="ECO:0000259" key="7">
    <source>
        <dbReference type="Pfam" id="PF13886"/>
    </source>
</evidence>
<feature type="region of interest" description="Disordered" evidence="5">
    <location>
        <begin position="311"/>
        <end position="367"/>
    </location>
</feature>
<feature type="transmembrane region" description="Helical" evidence="6">
    <location>
        <begin position="183"/>
        <end position="202"/>
    </location>
</feature>
<feature type="compositionally biased region" description="Basic and acidic residues" evidence="5">
    <location>
        <begin position="325"/>
        <end position="347"/>
    </location>
</feature>
<name>A0A218YYK4_9HELO</name>
<feature type="compositionally biased region" description="Polar residues" evidence="5">
    <location>
        <begin position="898"/>
        <end position="919"/>
    </location>
</feature>
<evidence type="ECO:0000256" key="4">
    <source>
        <dbReference type="ARBA" id="ARBA00023136"/>
    </source>
</evidence>
<evidence type="ECO:0000256" key="5">
    <source>
        <dbReference type="SAM" id="MobiDB-lite"/>
    </source>
</evidence>
<evidence type="ECO:0000313" key="9">
    <source>
        <dbReference type="Proteomes" id="UP000242519"/>
    </source>
</evidence>
<dbReference type="Proteomes" id="UP000242519">
    <property type="component" value="Unassembled WGS sequence"/>
</dbReference>
<comment type="subcellular location">
    <subcellularLocation>
        <location evidence="1">Membrane</location>
        <topology evidence="1">Multi-pass membrane protein</topology>
    </subcellularLocation>
</comment>
<dbReference type="EMBL" id="MZNU01000308">
    <property type="protein sequence ID" value="OWP00738.1"/>
    <property type="molecule type" value="Genomic_DNA"/>
</dbReference>
<dbReference type="InParanoid" id="A0A218YYK4"/>
<evidence type="ECO:0000256" key="2">
    <source>
        <dbReference type="ARBA" id="ARBA00022692"/>
    </source>
</evidence>
<feature type="domain" description="TM7S3/TM198-like" evidence="7">
    <location>
        <begin position="51"/>
        <end position="253"/>
    </location>
</feature>
<dbReference type="Pfam" id="PF13886">
    <property type="entry name" value="TM7S3_TM198"/>
    <property type="match status" value="1"/>
</dbReference>
<evidence type="ECO:0000256" key="6">
    <source>
        <dbReference type="SAM" id="Phobius"/>
    </source>
</evidence>
<evidence type="ECO:0000256" key="1">
    <source>
        <dbReference type="ARBA" id="ARBA00004141"/>
    </source>
</evidence>
<dbReference type="STRING" id="503106.A0A218YYK4"/>